<dbReference type="InterPro" id="IPR005849">
    <property type="entry name" value="GalP_Utransf_N"/>
</dbReference>
<dbReference type="GO" id="GO:0005737">
    <property type="term" value="C:cytoplasm"/>
    <property type="evidence" value="ECO:0007669"/>
    <property type="project" value="UniProtKB-SubCell"/>
</dbReference>
<evidence type="ECO:0000259" key="12">
    <source>
        <dbReference type="Pfam" id="PF02744"/>
    </source>
</evidence>
<dbReference type="PANTHER" id="PTHR39191">
    <property type="entry name" value="GALACTOSE-1-PHOSPHATE URIDYLYLTRANSFERASE"/>
    <property type="match status" value="1"/>
</dbReference>
<dbReference type="PANTHER" id="PTHR39191:SF1">
    <property type="entry name" value="DUF4922 DOMAIN-CONTAINING PROTEIN"/>
    <property type="match status" value="1"/>
</dbReference>
<dbReference type="Pfam" id="PF01087">
    <property type="entry name" value="GalP_UDP_transf"/>
    <property type="match status" value="1"/>
</dbReference>
<keyword evidence="8 10" id="KW-0299">Galactose metabolism</keyword>
<protein>
    <recommendedName>
        <fullName evidence="10">Galactose-1-phosphate uridylyltransferase</fullName>
        <shortName evidence="10">Gal-1-P uridylyltransferase</shortName>
        <ecNumber evidence="10">2.7.7.12</ecNumber>
    </recommendedName>
    <alternativeName>
        <fullName evidence="10">UDP-glucose--hexose-1-phosphate uridylyltransferase</fullName>
    </alternativeName>
</protein>
<name>A0A0R1GKT7_9LACO</name>
<evidence type="ECO:0000256" key="6">
    <source>
        <dbReference type="ARBA" id="ARBA00022679"/>
    </source>
</evidence>
<accession>A0A0R1GKT7</accession>
<comment type="similarity">
    <text evidence="4 10">Belongs to the galactose-1-phosphate uridylyltransferase type 2 family.</text>
</comment>
<keyword evidence="5 10" id="KW-0963">Cytoplasm</keyword>
<dbReference type="HAMAP" id="MF_00571">
    <property type="entry name" value="GalP_UDP_trans"/>
    <property type="match status" value="1"/>
</dbReference>
<proteinExistence type="inferred from homology"/>
<evidence type="ECO:0000313" key="14">
    <source>
        <dbReference type="Proteomes" id="UP000051461"/>
    </source>
</evidence>
<comment type="subcellular location">
    <subcellularLocation>
        <location evidence="2 10">Cytoplasm</location>
    </subcellularLocation>
</comment>
<dbReference type="GO" id="GO:0008108">
    <property type="term" value="F:UDP-glucose:hexose-1-phosphate uridylyltransferase activity"/>
    <property type="evidence" value="ECO:0007669"/>
    <property type="project" value="UniProtKB-UniRule"/>
</dbReference>
<dbReference type="AlphaFoldDB" id="A0A0R1GKT7"/>
<dbReference type="PATRIC" id="fig|1423726.3.peg.383"/>
<evidence type="ECO:0000256" key="3">
    <source>
        <dbReference type="ARBA" id="ARBA00004947"/>
    </source>
</evidence>
<comment type="catalytic activity">
    <reaction evidence="1 10">
        <text>alpha-D-galactose 1-phosphate + UDP-alpha-D-glucose = alpha-D-glucose 1-phosphate + UDP-alpha-D-galactose</text>
        <dbReference type="Rhea" id="RHEA:13989"/>
        <dbReference type="ChEBI" id="CHEBI:58336"/>
        <dbReference type="ChEBI" id="CHEBI:58601"/>
        <dbReference type="ChEBI" id="CHEBI:58885"/>
        <dbReference type="ChEBI" id="CHEBI:66914"/>
        <dbReference type="EC" id="2.7.7.12"/>
    </reaction>
</comment>
<dbReference type="InterPro" id="IPR023425">
    <property type="entry name" value="GalP_uridyl_Trfase_II_CS"/>
</dbReference>
<evidence type="ECO:0000259" key="11">
    <source>
        <dbReference type="Pfam" id="PF01087"/>
    </source>
</evidence>
<dbReference type="GO" id="GO:0006012">
    <property type="term" value="P:galactose metabolic process"/>
    <property type="evidence" value="ECO:0007669"/>
    <property type="project" value="UniProtKB-UniRule"/>
</dbReference>
<feature type="domain" description="Galactose-1-phosphate uridyl transferase N-terminal" evidence="11">
    <location>
        <begin position="24"/>
        <end position="229"/>
    </location>
</feature>
<dbReference type="Pfam" id="PF02744">
    <property type="entry name" value="GalP_UDP_tr_C"/>
    <property type="match status" value="1"/>
</dbReference>
<dbReference type="InterPro" id="IPR005850">
    <property type="entry name" value="GalP_Utransf_C"/>
</dbReference>
<sequence length="493" mass="55129">MKGKTNMTLVSDFVTQIIAKNPMYAELDRLYLVNRLYQLVGETPLNQPAETLLDQAAGLVAQAVANGKIEDSLTDRELLQAAIMDFVTPTPALVNQTFWNKYQVSPTAATDYFYQLSQDNDYIKTKAIAKNVVFSAATLYGDLEITINLSKPEKDPKAIAAAQHQTTTTYPKCQLCMENEGYYGRLGYPARSNHRIIRLTLGGQTWGFQYSPYAYFTEHAIFLAQEHRPMAINQRTFTNLLDLVTTFPTYFVGSNADLPIVGGSMLTHDHYQGGHHTFPMMKAPVLQQVDLGIAGLTAGIVKWPLATLRLTSNEPEKLINAATKITNAWRGYSDDSLDIRAFTGDTPHHTVTPIAYRQGDAYVLDVVLRDNQTSEKYPDGIFHPHQDVQHIKKENIGLIEVMGRAILPARLKTEMHDVEAYLVDQPNQMAAYHKAWADDLKAKYQPTPDNVQSIVHREIGVVFARVLEDAGVYKQTAAGLAGFNRFIQTLTNK</sequence>
<dbReference type="PIRSF" id="PIRSF006005">
    <property type="entry name" value="GalT_BS"/>
    <property type="match status" value="1"/>
</dbReference>
<evidence type="ECO:0000313" key="13">
    <source>
        <dbReference type="EMBL" id="KRK34616.1"/>
    </source>
</evidence>
<evidence type="ECO:0000256" key="5">
    <source>
        <dbReference type="ARBA" id="ARBA00022490"/>
    </source>
</evidence>
<feature type="domain" description="Galactose-1-phosphate uridyl transferase C-terminal" evidence="12">
    <location>
        <begin position="245"/>
        <end position="437"/>
    </location>
</feature>
<comment type="pathway">
    <text evidence="3 10">Carbohydrate metabolism; galactose metabolism.</text>
</comment>
<dbReference type="UniPathway" id="UPA00214"/>
<dbReference type="Proteomes" id="UP000051461">
    <property type="component" value="Unassembled WGS sequence"/>
</dbReference>
<evidence type="ECO:0000256" key="8">
    <source>
        <dbReference type="ARBA" id="ARBA00023144"/>
    </source>
</evidence>
<dbReference type="EC" id="2.7.7.12" evidence="10"/>
<keyword evidence="9 10" id="KW-0119">Carbohydrate metabolism</keyword>
<gene>
    <name evidence="10" type="primary">galT</name>
    <name evidence="13" type="ORF">FC07_GL000366</name>
</gene>
<evidence type="ECO:0000256" key="9">
    <source>
        <dbReference type="ARBA" id="ARBA00023277"/>
    </source>
</evidence>
<dbReference type="InterPro" id="IPR000766">
    <property type="entry name" value="GalP_uridyl_Trfase_II"/>
</dbReference>
<dbReference type="NCBIfam" id="NF003629">
    <property type="entry name" value="PRK05270.1-2"/>
    <property type="match status" value="1"/>
</dbReference>
<dbReference type="STRING" id="1423726.FC07_GL000366"/>
<keyword evidence="7 10" id="KW-0548">Nucleotidyltransferase</keyword>
<organism evidence="13 14">
    <name type="scientific">Loigolactobacillus bifermentans DSM 20003</name>
    <dbReference type="NCBI Taxonomy" id="1423726"/>
    <lineage>
        <taxon>Bacteria</taxon>
        <taxon>Bacillati</taxon>
        <taxon>Bacillota</taxon>
        <taxon>Bacilli</taxon>
        <taxon>Lactobacillales</taxon>
        <taxon>Lactobacillaceae</taxon>
        <taxon>Loigolactobacillus</taxon>
    </lineage>
</organism>
<keyword evidence="14" id="KW-1185">Reference proteome</keyword>
<dbReference type="EMBL" id="AZDA01000090">
    <property type="protein sequence ID" value="KRK34616.1"/>
    <property type="molecule type" value="Genomic_DNA"/>
</dbReference>
<evidence type="ECO:0000256" key="10">
    <source>
        <dbReference type="HAMAP-Rule" id="MF_00571"/>
    </source>
</evidence>
<evidence type="ECO:0000256" key="1">
    <source>
        <dbReference type="ARBA" id="ARBA00001107"/>
    </source>
</evidence>
<dbReference type="NCBIfam" id="NF003633">
    <property type="entry name" value="PRK05270.2-2"/>
    <property type="match status" value="1"/>
</dbReference>
<dbReference type="NCBIfam" id="TIGR01239">
    <property type="entry name" value="galT_2"/>
    <property type="match status" value="1"/>
</dbReference>
<reference evidence="13 14" key="1">
    <citation type="journal article" date="2015" name="Genome Announc.">
        <title>Expanding the biotechnology potential of lactobacilli through comparative genomics of 213 strains and associated genera.</title>
        <authorList>
            <person name="Sun Z."/>
            <person name="Harris H.M."/>
            <person name="McCann A."/>
            <person name="Guo C."/>
            <person name="Argimon S."/>
            <person name="Zhang W."/>
            <person name="Yang X."/>
            <person name="Jeffery I.B."/>
            <person name="Cooney J.C."/>
            <person name="Kagawa T.F."/>
            <person name="Liu W."/>
            <person name="Song Y."/>
            <person name="Salvetti E."/>
            <person name="Wrobel A."/>
            <person name="Rasinkangas P."/>
            <person name="Parkhill J."/>
            <person name="Rea M.C."/>
            <person name="O'Sullivan O."/>
            <person name="Ritari J."/>
            <person name="Douillard F.P."/>
            <person name="Paul Ross R."/>
            <person name="Yang R."/>
            <person name="Briner A.E."/>
            <person name="Felis G.E."/>
            <person name="de Vos W.M."/>
            <person name="Barrangou R."/>
            <person name="Klaenhammer T.R."/>
            <person name="Caufield P.W."/>
            <person name="Cui Y."/>
            <person name="Zhang H."/>
            <person name="O'Toole P.W."/>
        </authorList>
    </citation>
    <scope>NUCLEOTIDE SEQUENCE [LARGE SCALE GENOMIC DNA]</scope>
    <source>
        <strain evidence="13 14">DSM 20003</strain>
    </source>
</reference>
<dbReference type="NCBIfam" id="NF003630">
    <property type="entry name" value="PRK05270.1-3"/>
    <property type="match status" value="1"/>
</dbReference>
<comment type="caution">
    <text evidence="13">The sequence shown here is derived from an EMBL/GenBank/DDBJ whole genome shotgun (WGS) entry which is preliminary data.</text>
</comment>
<keyword evidence="6 10" id="KW-0808">Transferase</keyword>
<evidence type="ECO:0000256" key="2">
    <source>
        <dbReference type="ARBA" id="ARBA00004496"/>
    </source>
</evidence>
<evidence type="ECO:0000256" key="7">
    <source>
        <dbReference type="ARBA" id="ARBA00022695"/>
    </source>
</evidence>
<dbReference type="PROSITE" id="PS01163">
    <property type="entry name" value="GAL_P_UDP_TRANSF_II"/>
    <property type="match status" value="1"/>
</dbReference>
<evidence type="ECO:0000256" key="4">
    <source>
        <dbReference type="ARBA" id="ARBA00008706"/>
    </source>
</evidence>